<dbReference type="Pfam" id="PF00732">
    <property type="entry name" value="GMC_oxred_N"/>
    <property type="match status" value="1"/>
</dbReference>
<dbReference type="PANTHER" id="PTHR11552">
    <property type="entry name" value="GLUCOSE-METHANOL-CHOLINE GMC OXIDOREDUCTASE"/>
    <property type="match status" value="1"/>
</dbReference>
<dbReference type="Proteomes" id="UP001383192">
    <property type="component" value="Unassembled WGS sequence"/>
</dbReference>
<evidence type="ECO:0000256" key="3">
    <source>
        <dbReference type="ARBA" id="ARBA00022630"/>
    </source>
</evidence>
<keyword evidence="6" id="KW-0560">Oxidoreductase</keyword>
<accession>A0AAW0E6S4</accession>
<name>A0AAW0E6S4_9AGAR</name>
<evidence type="ECO:0000256" key="2">
    <source>
        <dbReference type="ARBA" id="ARBA00010790"/>
    </source>
</evidence>
<feature type="binding site" evidence="8">
    <location>
        <position position="69"/>
    </location>
    <ligand>
        <name>FAD</name>
        <dbReference type="ChEBI" id="CHEBI:57692"/>
    </ligand>
</feature>
<gene>
    <name evidence="11" type="ORF">VNI00_000818</name>
</gene>
<organism evidence="11 12">
    <name type="scientific">Paramarasmius palmivorus</name>
    <dbReference type="NCBI Taxonomy" id="297713"/>
    <lineage>
        <taxon>Eukaryota</taxon>
        <taxon>Fungi</taxon>
        <taxon>Dikarya</taxon>
        <taxon>Basidiomycota</taxon>
        <taxon>Agaricomycotina</taxon>
        <taxon>Agaricomycetes</taxon>
        <taxon>Agaricomycetidae</taxon>
        <taxon>Agaricales</taxon>
        <taxon>Marasmiineae</taxon>
        <taxon>Marasmiaceae</taxon>
        <taxon>Paramarasmius</taxon>
    </lineage>
</organism>
<dbReference type="InterPro" id="IPR012132">
    <property type="entry name" value="GMC_OxRdtase"/>
</dbReference>
<dbReference type="Gene3D" id="3.50.50.60">
    <property type="entry name" value="FAD/NAD(P)-binding domain"/>
    <property type="match status" value="1"/>
</dbReference>
<dbReference type="GO" id="GO:0050660">
    <property type="term" value="F:flavin adenine dinucleotide binding"/>
    <property type="evidence" value="ECO:0007669"/>
    <property type="project" value="InterPro"/>
</dbReference>
<keyword evidence="5 8" id="KW-0274">FAD</keyword>
<keyword evidence="7" id="KW-0325">Glycoprotein</keyword>
<evidence type="ECO:0000256" key="1">
    <source>
        <dbReference type="ARBA" id="ARBA00001974"/>
    </source>
</evidence>
<evidence type="ECO:0000256" key="7">
    <source>
        <dbReference type="ARBA" id="ARBA00023180"/>
    </source>
</evidence>
<comment type="similarity">
    <text evidence="2 9">Belongs to the GMC oxidoreductase family.</text>
</comment>
<dbReference type="GO" id="GO:0016614">
    <property type="term" value="F:oxidoreductase activity, acting on CH-OH group of donors"/>
    <property type="evidence" value="ECO:0007669"/>
    <property type="project" value="InterPro"/>
</dbReference>
<evidence type="ECO:0000256" key="9">
    <source>
        <dbReference type="RuleBase" id="RU003968"/>
    </source>
</evidence>
<keyword evidence="3 9" id="KW-0285">Flavoprotein</keyword>
<keyword evidence="12" id="KW-1185">Reference proteome</keyword>
<evidence type="ECO:0000256" key="4">
    <source>
        <dbReference type="ARBA" id="ARBA00022729"/>
    </source>
</evidence>
<dbReference type="InterPro" id="IPR000172">
    <property type="entry name" value="GMC_OxRdtase_N"/>
</dbReference>
<comment type="cofactor">
    <cofactor evidence="1 8">
        <name>FAD</name>
        <dbReference type="ChEBI" id="CHEBI:57692"/>
    </cofactor>
</comment>
<proteinExistence type="inferred from homology"/>
<dbReference type="AlphaFoldDB" id="A0AAW0E6S4"/>
<evidence type="ECO:0000313" key="11">
    <source>
        <dbReference type="EMBL" id="KAK7061083.1"/>
    </source>
</evidence>
<dbReference type="EMBL" id="JAYKXP010000002">
    <property type="protein sequence ID" value="KAK7061083.1"/>
    <property type="molecule type" value="Genomic_DNA"/>
</dbReference>
<dbReference type="InterPro" id="IPR036188">
    <property type="entry name" value="FAD/NAD-bd_sf"/>
</dbReference>
<dbReference type="PIRSF" id="PIRSF000137">
    <property type="entry name" value="Alcohol_oxidase"/>
    <property type="match status" value="1"/>
</dbReference>
<dbReference type="SUPFAM" id="SSF51905">
    <property type="entry name" value="FAD/NAD(P)-binding domain"/>
    <property type="match status" value="1"/>
</dbReference>
<comment type="caution">
    <text evidence="11">The sequence shown here is derived from an EMBL/GenBank/DDBJ whole genome shotgun (WGS) entry which is preliminary data.</text>
</comment>
<evidence type="ECO:0000313" key="12">
    <source>
        <dbReference type="Proteomes" id="UP001383192"/>
    </source>
</evidence>
<protein>
    <recommendedName>
        <fullName evidence="10">Glucose-methanol-choline oxidoreductase N-terminal domain-containing protein</fullName>
    </recommendedName>
</protein>
<dbReference type="Gene3D" id="3.30.560.10">
    <property type="entry name" value="Glucose Oxidase, domain 3"/>
    <property type="match status" value="1"/>
</dbReference>
<feature type="binding site" evidence="8">
    <location>
        <position position="65"/>
    </location>
    <ligand>
        <name>FAD</name>
        <dbReference type="ChEBI" id="CHEBI:57692"/>
    </ligand>
</feature>
<sequence length="426" mass="46851">MNRLSENQKLTVGVIEAGERKYDDKILIPALAGTTLGDPEYDWLLNSTPQAAVNDRVIELARGKVLGGTSALNYMGYTRASTKEYDGWEELGNPGWNADTMFPFMKAAENWTAPTNVDFVEPIRSLTPPFFSTLENLGIPYNRASHGGDSVGSWSVTATLDARNRSRSFAANAFYEPNAGRNNLILLTGAQATKILFSGKKDGRGKLEATGVAYVGRDNATYQAHVSKEDHPGVSENFQAVDNATTFDILSDPVGANEQLQEYIQNRTGMYSAFSSSIAFIPWSMFMSQTEINDLRSELDQALASDPRYNTSAYRLQRKWIDDDSVPELEVILFPRSALAVPTESNGKFYTFNVLLMHAWSRGNVHITSTDGLAAPRIDMSYLQSPADIDVKVFVKALRFGHALSQTEPMSSLTSAVLGPTFGRHG</sequence>
<reference evidence="11 12" key="1">
    <citation type="submission" date="2024-01" db="EMBL/GenBank/DDBJ databases">
        <title>A draft genome for a cacao thread blight-causing isolate of Paramarasmius palmivorus.</title>
        <authorList>
            <person name="Baruah I.K."/>
            <person name="Bukari Y."/>
            <person name="Amoako-Attah I."/>
            <person name="Meinhardt L.W."/>
            <person name="Bailey B.A."/>
            <person name="Cohen S.P."/>
        </authorList>
    </citation>
    <scope>NUCLEOTIDE SEQUENCE [LARGE SCALE GENOMIC DNA]</scope>
    <source>
        <strain evidence="11 12">GH-12</strain>
    </source>
</reference>
<keyword evidence="4" id="KW-0732">Signal</keyword>
<feature type="domain" description="Glucose-methanol-choline oxidoreductase N-terminal" evidence="10">
    <location>
        <begin position="63"/>
        <end position="86"/>
    </location>
</feature>
<dbReference type="PANTHER" id="PTHR11552:SF201">
    <property type="entry name" value="GLUCOSE-METHANOL-CHOLINE OXIDOREDUCTASE N-TERMINAL DOMAIN-CONTAINING PROTEIN"/>
    <property type="match status" value="1"/>
</dbReference>
<evidence type="ECO:0000259" key="10">
    <source>
        <dbReference type="PROSITE" id="PS00623"/>
    </source>
</evidence>
<dbReference type="SUPFAM" id="SSF54373">
    <property type="entry name" value="FAD-linked reductases, C-terminal domain"/>
    <property type="match status" value="1"/>
</dbReference>
<evidence type="ECO:0000256" key="8">
    <source>
        <dbReference type="PIRSR" id="PIRSR000137-2"/>
    </source>
</evidence>
<dbReference type="PROSITE" id="PS00623">
    <property type="entry name" value="GMC_OXRED_1"/>
    <property type="match status" value="1"/>
</dbReference>
<evidence type="ECO:0000256" key="5">
    <source>
        <dbReference type="ARBA" id="ARBA00022827"/>
    </source>
</evidence>
<evidence type="ECO:0000256" key="6">
    <source>
        <dbReference type="ARBA" id="ARBA00023002"/>
    </source>
</evidence>